<dbReference type="PROSITE" id="PS50835">
    <property type="entry name" value="IG_LIKE"/>
    <property type="match status" value="1"/>
</dbReference>
<evidence type="ECO:0000259" key="1">
    <source>
        <dbReference type="PROSITE" id="PS50835"/>
    </source>
</evidence>
<reference evidence="2 3" key="1">
    <citation type="journal article" date="2019" name="Sci. Rep.">
        <title>Orb-weaving spider Araneus ventricosus genome elucidates the spidroin gene catalogue.</title>
        <authorList>
            <person name="Kono N."/>
            <person name="Nakamura H."/>
            <person name="Ohtoshi R."/>
            <person name="Moran D.A.P."/>
            <person name="Shinohara A."/>
            <person name="Yoshida Y."/>
            <person name="Fujiwara M."/>
            <person name="Mori M."/>
            <person name="Tomita M."/>
            <person name="Arakawa K."/>
        </authorList>
    </citation>
    <scope>NUCLEOTIDE SEQUENCE [LARGE SCALE GENOMIC DNA]</scope>
</reference>
<dbReference type="Proteomes" id="UP000499080">
    <property type="component" value="Unassembled WGS sequence"/>
</dbReference>
<protein>
    <recommendedName>
        <fullName evidence="1">Ig-like domain-containing protein</fullName>
    </recommendedName>
</protein>
<feature type="domain" description="Ig-like" evidence="1">
    <location>
        <begin position="21"/>
        <end position="118"/>
    </location>
</feature>
<evidence type="ECO:0000313" key="3">
    <source>
        <dbReference type="Proteomes" id="UP000499080"/>
    </source>
</evidence>
<dbReference type="AlphaFoldDB" id="A0A4Y2KAQ3"/>
<evidence type="ECO:0000313" key="2">
    <source>
        <dbReference type="EMBL" id="GBM99284.1"/>
    </source>
</evidence>
<dbReference type="InterPro" id="IPR007110">
    <property type="entry name" value="Ig-like_dom"/>
</dbReference>
<name>A0A4Y2KAQ3_ARAVE</name>
<proteinExistence type="predicted"/>
<keyword evidence="3" id="KW-1185">Reference proteome</keyword>
<dbReference type="EMBL" id="BGPR01004403">
    <property type="protein sequence ID" value="GBM99284.1"/>
    <property type="molecule type" value="Genomic_DNA"/>
</dbReference>
<gene>
    <name evidence="2" type="ORF">AVEN_80611_1</name>
</gene>
<comment type="caution">
    <text evidence="2">The sequence shown here is derived from an EMBL/GenBank/DDBJ whole genome shotgun (WGS) entry which is preliminary data.</text>
</comment>
<accession>A0A4Y2KAQ3</accession>
<sequence length="184" mass="21496">MNVHNTTSKLNVYPAIQTLKPKVSPDFPHSVDSIDIVKTFLTCEVPFKSRNFSEIEHQLHYVWYKDEIPISVDNRILELSSYPEPIKRLSSPAIRQGTYSCVVTVEGIVDRFSSQYVNYFHKDWITYIVYLQADLKSMLNVDLSQGESFLRLMGFVNNSVADVIQNMTWINKEPRSAWDYQMFW</sequence>
<organism evidence="2 3">
    <name type="scientific">Araneus ventricosus</name>
    <name type="common">Orbweaver spider</name>
    <name type="synonym">Epeira ventricosa</name>
    <dbReference type="NCBI Taxonomy" id="182803"/>
    <lineage>
        <taxon>Eukaryota</taxon>
        <taxon>Metazoa</taxon>
        <taxon>Ecdysozoa</taxon>
        <taxon>Arthropoda</taxon>
        <taxon>Chelicerata</taxon>
        <taxon>Arachnida</taxon>
        <taxon>Araneae</taxon>
        <taxon>Araneomorphae</taxon>
        <taxon>Entelegynae</taxon>
        <taxon>Araneoidea</taxon>
        <taxon>Araneidae</taxon>
        <taxon>Araneus</taxon>
    </lineage>
</organism>